<dbReference type="Gene3D" id="2.40.128.20">
    <property type="match status" value="1"/>
</dbReference>
<dbReference type="EMBL" id="HAEJ01016779">
    <property type="protein sequence ID" value="SBS57236.1"/>
    <property type="molecule type" value="Transcribed_RNA"/>
</dbReference>
<dbReference type="AlphaFoldDB" id="A0A1A8VBK5"/>
<evidence type="ECO:0000313" key="1">
    <source>
        <dbReference type="EMBL" id="SBS57236.1"/>
    </source>
</evidence>
<feature type="non-terminal residue" evidence="1">
    <location>
        <position position="1"/>
    </location>
</feature>
<proteinExistence type="predicted"/>
<gene>
    <name evidence="1" type="primary">Nfu_g_1_020937</name>
</gene>
<organism evidence="1">
    <name type="scientific">Nothobranchius furzeri</name>
    <name type="common">Turquoise killifish</name>
    <dbReference type="NCBI Taxonomy" id="105023"/>
    <lineage>
        <taxon>Eukaryota</taxon>
        <taxon>Metazoa</taxon>
        <taxon>Chordata</taxon>
        <taxon>Craniata</taxon>
        <taxon>Vertebrata</taxon>
        <taxon>Euteleostomi</taxon>
        <taxon>Actinopterygii</taxon>
        <taxon>Neopterygii</taxon>
        <taxon>Teleostei</taxon>
        <taxon>Neoteleostei</taxon>
        <taxon>Acanthomorphata</taxon>
        <taxon>Ovalentaria</taxon>
        <taxon>Atherinomorphae</taxon>
        <taxon>Cyprinodontiformes</taxon>
        <taxon>Nothobranchiidae</taxon>
        <taxon>Nothobranchius</taxon>
    </lineage>
</organism>
<dbReference type="InterPro" id="IPR012674">
    <property type="entry name" value="Calycin"/>
</dbReference>
<protein>
    <submittedName>
        <fullName evidence="1">Uncharacterized protein</fullName>
    </submittedName>
</protein>
<name>A0A1A8VBK5_NOTFU</name>
<accession>A0A1A8VBK5</accession>
<sequence length="130" mass="14768">VRSIDDVPKTQKGAIISSRCQDCLVIREDGLVNMVALLSKRPNVTSAEMKEFEVQADCLGMYRPQVLNADFDLENCKPLTNVEVDEKFAAHIPVRVRNMFSGLFTCTSEKLLYYPRAIFGWAQHTLSNIW</sequence>
<reference evidence="1" key="2">
    <citation type="submission" date="2016-06" db="EMBL/GenBank/DDBJ databases">
        <title>The genome of a short-lived fish provides insights into sex chromosome evolution and the genetic control of aging.</title>
        <authorList>
            <person name="Reichwald K."/>
            <person name="Felder M."/>
            <person name="Petzold A."/>
            <person name="Koch P."/>
            <person name="Groth M."/>
            <person name="Platzer M."/>
        </authorList>
    </citation>
    <scope>NUCLEOTIDE SEQUENCE</scope>
    <source>
        <tissue evidence="1">Brain</tissue>
    </source>
</reference>
<reference evidence="1" key="1">
    <citation type="submission" date="2016-05" db="EMBL/GenBank/DDBJ databases">
        <authorList>
            <person name="Lavstsen T."/>
            <person name="Jespersen J.S."/>
        </authorList>
    </citation>
    <scope>NUCLEOTIDE SEQUENCE</scope>
    <source>
        <tissue evidence="1">Brain</tissue>
    </source>
</reference>